<gene>
    <name evidence="1" type="ORF">TWF970_005120</name>
</gene>
<evidence type="ECO:0000313" key="1">
    <source>
        <dbReference type="EMBL" id="KAF3277512.1"/>
    </source>
</evidence>
<dbReference type="EMBL" id="JAABOJ010000028">
    <property type="protein sequence ID" value="KAF3277512.1"/>
    <property type="molecule type" value="Genomic_DNA"/>
</dbReference>
<protein>
    <submittedName>
        <fullName evidence="1">Uncharacterized protein</fullName>
    </submittedName>
</protein>
<reference evidence="1 2" key="1">
    <citation type="submission" date="2020-01" db="EMBL/GenBank/DDBJ databases">
        <authorList>
            <person name="Palmer J.M."/>
        </authorList>
    </citation>
    <scope>NUCLEOTIDE SEQUENCE [LARGE SCALE GENOMIC DNA]</scope>
    <source>
        <strain evidence="1 2">TWF970</strain>
    </source>
</reference>
<comment type="caution">
    <text evidence="1">The sequence shown here is derived from an EMBL/GenBank/DDBJ whole genome shotgun (WGS) entry which is preliminary data.</text>
</comment>
<proteinExistence type="predicted"/>
<accession>A0A7C8VCY6</accession>
<organism evidence="1 2">
    <name type="scientific">Orbilia oligospora</name>
    <name type="common">Nematode-trapping fungus</name>
    <name type="synonym">Arthrobotrys oligospora</name>
    <dbReference type="NCBI Taxonomy" id="2813651"/>
    <lineage>
        <taxon>Eukaryota</taxon>
        <taxon>Fungi</taxon>
        <taxon>Dikarya</taxon>
        <taxon>Ascomycota</taxon>
        <taxon>Pezizomycotina</taxon>
        <taxon>Orbiliomycetes</taxon>
        <taxon>Orbiliales</taxon>
        <taxon>Orbiliaceae</taxon>
        <taxon>Orbilia</taxon>
    </lineage>
</organism>
<name>A0A7C8VCY6_ORBOL</name>
<evidence type="ECO:0000313" key="2">
    <source>
        <dbReference type="Proteomes" id="UP000474640"/>
    </source>
</evidence>
<sequence>MTRRLQEIFSAPSMTILHESIGRKHHKSVNSIRNLGENFFRSALISFTYDPGPALWKNHALVQRNLKIKNWGTAKAMRAATDVGFSNLFHGISYSVAPPD</sequence>
<dbReference type="AlphaFoldDB" id="A0A7C8VCY6"/>
<dbReference type="Proteomes" id="UP000474640">
    <property type="component" value="Unassembled WGS sequence"/>
</dbReference>